<proteinExistence type="predicted"/>
<accession>A0A1G8JQ67</accession>
<dbReference type="STRING" id="555512.SAMN04487993_1003195"/>
<dbReference type="Pfam" id="PF06568">
    <property type="entry name" value="YjiS-like"/>
    <property type="match status" value="1"/>
</dbReference>
<gene>
    <name evidence="2" type="ORF">SAMN04487993_1003195</name>
</gene>
<evidence type="ECO:0000313" key="3">
    <source>
        <dbReference type="Proteomes" id="UP000199093"/>
    </source>
</evidence>
<dbReference type="InterPro" id="IPR009506">
    <property type="entry name" value="YjiS-like"/>
</dbReference>
<name>A0A1G8JQ67_9RHOB</name>
<reference evidence="2 3" key="1">
    <citation type="submission" date="2016-10" db="EMBL/GenBank/DDBJ databases">
        <authorList>
            <person name="de Groot N.N."/>
        </authorList>
    </citation>
    <scope>NUCLEOTIDE SEQUENCE [LARGE SCALE GENOMIC DNA]</scope>
    <source>
        <strain evidence="2 3">DSM 26424</strain>
    </source>
</reference>
<sequence>MAQQTAQDHNGPQTKDKTMAYATEHSTHAHGALEGRTAGLVARLRDALARRKLYRQTIRELGALSNRELSDLGLHRSMIRRIAYQAAYEA</sequence>
<evidence type="ECO:0000259" key="1">
    <source>
        <dbReference type="Pfam" id="PF06568"/>
    </source>
</evidence>
<dbReference type="AlphaFoldDB" id="A0A1G8JQ67"/>
<organism evidence="2 3">
    <name type="scientific">Salipiger marinus</name>
    <dbReference type="NCBI Taxonomy" id="555512"/>
    <lineage>
        <taxon>Bacteria</taxon>
        <taxon>Pseudomonadati</taxon>
        <taxon>Pseudomonadota</taxon>
        <taxon>Alphaproteobacteria</taxon>
        <taxon>Rhodobacterales</taxon>
        <taxon>Roseobacteraceae</taxon>
        <taxon>Salipiger</taxon>
    </lineage>
</organism>
<keyword evidence="3" id="KW-1185">Reference proteome</keyword>
<dbReference type="Proteomes" id="UP000199093">
    <property type="component" value="Unassembled WGS sequence"/>
</dbReference>
<protein>
    <submittedName>
        <fullName evidence="2">Uncharacterized conserved protein YjiS, DUF1127 family</fullName>
    </submittedName>
</protein>
<feature type="domain" description="YjiS-like" evidence="1">
    <location>
        <begin position="44"/>
        <end position="80"/>
    </location>
</feature>
<evidence type="ECO:0000313" key="2">
    <source>
        <dbReference type="EMBL" id="SDI33384.1"/>
    </source>
</evidence>
<dbReference type="EMBL" id="FNEJ01000003">
    <property type="protein sequence ID" value="SDI33384.1"/>
    <property type="molecule type" value="Genomic_DNA"/>
</dbReference>